<dbReference type="Pfam" id="PF02259">
    <property type="entry name" value="FAT"/>
    <property type="match status" value="1"/>
</dbReference>
<evidence type="ECO:0000256" key="1">
    <source>
        <dbReference type="ARBA" id="ARBA00004123"/>
    </source>
</evidence>
<dbReference type="InterPro" id="IPR011989">
    <property type="entry name" value="ARM-like"/>
</dbReference>
<dbReference type="InterPro" id="IPR056802">
    <property type="entry name" value="ATR-like_M-HEAT"/>
</dbReference>
<dbReference type="Pfam" id="PF00454">
    <property type="entry name" value="PI3_PI4_kinase"/>
    <property type="match status" value="1"/>
</dbReference>
<dbReference type="GO" id="GO:0005524">
    <property type="term" value="F:ATP binding"/>
    <property type="evidence" value="ECO:0007669"/>
    <property type="project" value="UniProtKB-KW"/>
</dbReference>
<comment type="catalytic activity">
    <reaction evidence="13">
        <text>L-seryl-[protein] + ATP = O-phospho-L-seryl-[protein] + ADP + H(+)</text>
        <dbReference type="Rhea" id="RHEA:17989"/>
        <dbReference type="Rhea" id="RHEA-COMP:9863"/>
        <dbReference type="Rhea" id="RHEA-COMP:11604"/>
        <dbReference type="ChEBI" id="CHEBI:15378"/>
        <dbReference type="ChEBI" id="CHEBI:29999"/>
        <dbReference type="ChEBI" id="CHEBI:30616"/>
        <dbReference type="ChEBI" id="CHEBI:83421"/>
        <dbReference type="ChEBI" id="CHEBI:456216"/>
        <dbReference type="EC" id="2.7.11.1"/>
    </reaction>
</comment>
<evidence type="ECO:0000256" key="9">
    <source>
        <dbReference type="ARBA" id="ARBA00022840"/>
    </source>
</evidence>
<dbReference type="PANTHER" id="PTHR11139:SF125">
    <property type="entry name" value="SERINE_THREONINE-PROTEIN KINASE MEC1"/>
    <property type="match status" value="1"/>
</dbReference>
<dbReference type="InterPro" id="IPR003151">
    <property type="entry name" value="PIK-rel_kinase_FAT"/>
</dbReference>
<evidence type="ECO:0000256" key="8">
    <source>
        <dbReference type="ARBA" id="ARBA00022777"/>
    </source>
</evidence>
<proteinExistence type="inferred from homology"/>
<evidence type="ECO:0000256" key="10">
    <source>
        <dbReference type="ARBA" id="ARBA00023204"/>
    </source>
</evidence>
<dbReference type="Pfam" id="PF08064">
    <property type="entry name" value="UME"/>
    <property type="match status" value="1"/>
</dbReference>
<evidence type="ECO:0000259" key="16">
    <source>
        <dbReference type="PROSITE" id="PS51190"/>
    </source>
</evidence>
<dbReference type="PANTHER" id="PTHR11139">
    <property type="entry name" value="ATAXIA TELANGIECTASIA MUTATED ATM -RELATED"/>
    <property type="match status" value="1"/>
</dbReference>
<dbReference type="SMART" id="SM00802">
    <property type="entry name" value="UME"/>
    <property type="match status" value="1"/>
</dbReference>
<keyword evidence="8" id="KW-0418">Kinase</keyword>
<dbReference type="GO" id="GO:0005634">
    <property type="term" value="C:nucleus"/>
    <property type="evidence" value="ECO:0007669"/>
    <property type="project" value="UniProtKB-SubCell"/>
</dbReference>
<dbReference type="InterPro" id="IPR016024">
    <property type="entry name" value="ARM-type_fold"/>
</dbReference>
<dbReference type="GO" id="GO:0006281">
    <property type="term" value="P:DNA repair"/>
    <property type="evidence" value="ECO:0007669"/>
    <property type="project" value="UniProtKB-KW"/>
</dbReference>
<evidence type="ECO:0000313" key="18">
    <source>
        <dbReference type="Proteomes" id="UP000054988"/>
    </source>
</evidence>
<keyword evidence="9" id="KW-0067">ATP-binding</keyword>
<keyword evidence="10" id="KW-0234">DNA repair</keyword>
<name>A0A0W0G3C2_MONRR</name>
<dbReference type="PROSITE" id="PS00916">
    <property type="entry name" value="PI3_4_KINASE_2"/>
    <property type="match status" value="1"/>
</dbReference>
<dbReference type="Gene3D" id="3.30.1010.10">
    <property type="entry name" value="Phosphatidylinositol 3-kinase Catalytic Subunit, Chain A, domain 4"/>
    <property type="match status" value="1"/>
</dbReference>
<reference evidence="17 18" key="1">
    <citation type="submission" date="2015-12" db="EMBL/GenBank/DDBJ databases">
        <title>Draft genome sequence of Moniliophthora roreri, the causal agent of frosty pod rot of cacao.</title>
        <authorList>
            <person name="Aime M.C."/>
            <person name="Diaz-Valderrama J.R."/>
            <person name="Kijpornyongpan T."/>
            <person name="Phillips-Mora W."/>
        </authorList>
    </citation>
    <scope>NUCLEOTIDE SEQUENCE [LARGE SCALE GENOMIC DNA]</scope>
    <source>
        <strain evidence="17 18">MCA 2952</strain>
    </source>
</reference>
<dbReference type="InterPro" id="IPR057564">
    <property type="entry name" value="HEAT_ATR"/>
</dbReference>
<protein>
    <recommendedName>
        <fullName evidence="3">non-specific serine/threonine protein kinase</fullName>
        <ecNumber evidence="3">2.7.11.1</ecNumber>
    </recommendedName>
</protein>
<dbReference type="SUPFAM" id="SSF48452">
    <property type="entry name" value="TPR-like"/>
    <property type="match status" value="1"/>
</dbReference>
<dbReference type="InterPro" id="IPR014009">
    <property type="entry name" value="PIK_FAT"/>
</dbReference>
<dbReference type="SUPFAM" id="SSF56112">
    <property type="entry name" value="Protein kinase-like (PK-like)"/>
    <property type="match status" value="1"/>
</dbReference>
<comment type="caution">
    <text evidence="17">The sequence shown here is derived from an EMBL/GenBank/DDBJ whole genome shotgun (WGS) entry which is preliminary data.</text>
</comment>
<dbReference type="GO" id="GO:0005694">
    <property type="term" value="C:chromosome"/>
    <property type="evidence" value="ECO:0007669"/>
    <property type="project" value="TreeGrafter"/>
</dbReference>
<evidence type="ECO:0000256" key="4">
    <source>
        <dbReference type="ARBA" id="ARBA00022527"/>
    </source>
</evidence>
<dbReference type="PROSITE" id="PS51189">
    <property type="entry name" value="FAT"/>
    <property type="match status" value="1"/>
</dbReference>
<feature type="domain" description="FAT" evidence="15">
    <location>
        <begin position="1337"/>
        <end position="1889"/>
    </location>
</feature>
<evidence type="ECO:0000256" key="13">
    <source>
        <dbReference type="ARBA" id="ARBA00048679"/>
    </source>
</evidence>
<dbReference type="SMART" id="SM00146">
    <property type="entry name" value="PI3Kc"/>
    <property type="match status" value="1"/>
</dbReference>
<dbReference type="Gene3D" id="1.25.10.10">
    <property type="entry name" value="Leucine-rich Repeat Variant"/>
    <property type="match status" value="1"/>
</dbReference>
<dbReference type="InterPro" id="IPR050517">
    <property type="entry name" value="DDR_Repair_Kinase"/>
</dbReference>
<dbReference type="InterPro" id="IPR011990">
    <property type="entry name" value="TPR-like_helical_dom_sf"/>
</dbReference>
<feature type="domain" description="PI3K/PI4K catalytic" evidence="14">
    <location>
        <begin position="1988"/>
        <end position="2299"/>
    </location>
</feature>
<evidence type="ECO:0000259" key="15">
    <source>
        <dbReference type="PROSITE" id="PS51189"/>
    </source>
</evidence>
<dbReference type="GO" id="GO:0000723">
    <property type="term" value="P:telomere maintenance"/>
    <property type="evidence" value="ECO:0007669"/>
    <property type="project" value="TreeGrafter"/>
</dbReference>
<accession>A0A0W0G3C2</accession>
<keyword evidence="6" id="KW-0547">Nucleotide-binding</keyword>
<dbReference type="EC" id="2.7.11.1" evidence="3"/>
<comment type="similarity">
    <text evidence="2">Belongs to the PI3/PI4-kinase family. ATM subfamily.</text>
</comment>
<keyword evidence="7" id="KW-0227">DNA damage</keyword>
<dbReference type="EMBL" id="LATX01001258">
    <property type="protein sequence ID" value="KTB43028.1"/>
    <property type="molecule type" value="Genomic_DNA"/>
</dbReference>
<evidence type="ECO:0000259" key="14">
    <source>
        <dbReference type="PROSITE" id="PS50290"/>
    </source>
</evidence>
<organism evidence="17 18">
    <name type="scientific">Moniliophthora roreri</name>
    <name type="common">Frosty pod rot fungus</name>
    <name type="synonym">Monilia roreri</name>
    <dbReference type="NCBI Taxonomy" id="221103"/>
    <lineage>
        <taxon>Eukaryota</taxon>
        <taxon>Fungi</taxon>
        <taxon>Dikarya</taxon>
        <taxon>Basidiomycota</taxon>
        <taxon>Agaricomycotina</taxon>
        <taxon>Agaricomycetes</taxon>
        <taxon>Agaricomycetidae</taxon>
        <taxon>Agaricales</taxon>
        <taxon>Marasmiineae</taxon>
        <taxon>Marasmiaceae</taxon>
        <taxon>Moniliophthora</taxon>
    </lineage>
</organism>
<dbReference type="CDD" id="cd00892">
    <property type="entry name" value="PIKKc_ATR"/>
    <property type="match status" value="1"/>
</dbReference>
<dbReference type="PROSITE" id="PS50290">
    <property type="entry name" value="PI3_4_KINASE_3"/>
    <property type="match status" value="1"/>
</dbReference>
<dbReference type="SUPFAM" id="SSF48371">
    <property type="entry name" value="ARM repeat"/>
    <property type="match status" value="1"/>
</dbReference>
<dbReference type="eggNOG" id="KOG0890">
    <property type="taxonomic scope" value="Eukaryota"/>
</dbReference>
<comment type="subcellular location">
    <subcellularLocation>
        <location evidence="1">Nucleus</location>
    </subcellularLocation>
</comment>
<feature type="domain" description="FATC" evidence="16">
    <location>
        <begin position="2304"/>
        <end position="2336"/>
    </location>
</feature>
<dbReference type="InterPro" id="IPR000403">
    <property type="entry name" value="PI3/4_kinase_cat_dom"/>
</dbReference>
<keyword evidence="4" id="KW-0723">Serine/threonine-protein kinase</keyword>
<dbReference type="SMART" id="SM01343">
    <property type="entry name" value="FATC"/>
    <property type="match status" value="1"/>
</dbReference>
<evidence type="ECO:0000313" key="17">
    <source>
        <dbReference type="EMBL" id="KTB43028.1"/>
    </source>
</evidence>
<dbReference type="Pfam" id="PF25030">
    <property type="entry name" value="M-HEAT_ATR"/>
    <property type="match status" value="1"/>
</dbReference>
<keyword evidence="5" id="KW-0808">Transferase</keyword>
<dbReference type="InterPro" id="IPR036940">
    <property type="entry name" value="PI3/4_kinase_cat_sf"/>
</dbReference>
<dbReference type="InterPro" id="IPR018936">
    <property type="entry name" value="PI3/4_kinase_CS"/>
</dbReference>
<evidence type="ECO:0000256" key="2">
    <source>
        <dbReference type="ARBA" id="ARBA00010769"/>
    </source>
</evidence>
<dbReference type="GO" id="GO:0004674">
    <property type="term" value="F:protein serine/threonine kinase activity"/>
    <property type="evidence" value="ECO:0007669"/>
    <property type="project" value="UniProtKB-KW"/>
</dbReference>
<dbReference type="Gene3D" id="1.10.1070.11">
    <property type="entry name" value="Phosphatidylinositol 3-/4-kinase, catalytic domain"/>
    <property type="match status" value="1"/>
</dbReference>
<gene>
    <name evidence="17" type="ORF">WG66_4390</name>
</gene>
<dbReference type="InterPro" id="IPR012993">
    <property type="entry name" value="UME"/>
</dbReference>
<evidence type="ECO:0000256" key="5">
    <source>
        <dbReference type="ARBA" id="ARBA00022679"/>
    </source>
</evidence>
<comment type="catalytic activity">
    <reaction evidence="12">
        <text>L-threonyl-[protein] + ATP = O-phospho-L-threonyl-[protein] + ADP + H(+)</text>
        <dbReference type="Rhea" id="RHEA:46608"/>
        <dbReference type="Rhea" id="RHEA-COMP:11060"/>
        <dbReference type="Rhea" id="RHEA-COMP:11605"/>
        <dbReference type="ChEBI" id="CHEBI:15378"/>
        <dbReference type="ChEBI" id="CHEBI:30013"/>
        <dbReference type="ChEBI" id="CHEBI:30616"/>
        <dbReference type="ChEBI" id="CHEBI:61977"/>
        <dbReference type="ChEBI" id="CHEBI:456216"/>
        <dbReference type="EC" id="2.7.11.1"/>
    </reaction>
</comment>
<sequence length="2336" mass="264033">MTTHSTQEVPAVAASFDTKNFTEQLQRVLADKLSGNIEEARKTIAWSQWKEFLTHLCDSVFPTFPSSTDIDQQWHEIPQQTIAHVTLALDVIRRVIPRSPVMFWDKEFLVKLADTLMVLCDMSDTWDARNIEEKDGVVAPAVVRDSAMQTLVAILRGLGENEGPTQVERRAPAPTWKLLRMYLEGLVGVCQDLLRPELTFEFPIRVNAFSEKRLREIGPFENLNSGSPLKIVLNNTAEVPRLTSLIISVLAHVLYPSVVSEWFLSDIERKATEVLRVAYTYCTSTSCSTTLPARVKALIRLVSSIPSSTSTWMNRMLLNVPISFLRHRLLAGQDEDWELADTYFLRAMELPTFPLPSKSEFLEILGHLYEPIQFDIETEHEAQKYPNYLGLAADFVLVCLTRFDVDTVSSVQEAVKRADLGPRRQVILDIIEDRLARDNGIDMAVDATEPTPWRERFRALVEDIMAPEQASWMDDDDDEHYIQGGLVDIMQMFQRPLTSDPLPMLDKLHDLGILLQQRRGLSTAMFCASVAKYVLEGSNRAITPQVRKRVFKVLTVTALAEFVELFNKGGEVWNRIEPLFDRLYNLMGSSREVSDTVVVTAGKITKSKHPDIVAKALCFLIFQLSQKNPVIKGAVYMQIVNTARYHKKGSPFPLLQAYMDKLAPVLVNKICLERYLLAEACKVMAISTQDFLTVTLSRTVPYIVGARNQNVLDTIAKEIGSKPATILMKYAHQTLAHAFLLPTEAETNTVIEFVIQTLTAAQPNVTIDAQSIVKSCVVPLLAELVIVMGDAEPQAVQMAKVALSRVHRLLKKDGQERLGAFLKSYILGLITTINDMLQDVHGKKSIETKRMIVRSLGALVEEVGPGVSSVAPQIMATFQTMACIPDLAEATLESWHCFLVTMSPEEVGPHIGPTSAVFMAFWADFSASAREIVIQSLRYIVCELGSGDEVRKHLGELVEIPDIPELKAIRERLQELRGMVSPKEKLACILERTATDNQAMMAQGLRELKDFMLYNHPELIKDLTSGATFDPLIGRILSTVLSAASREVEEDPTQLLALECLSILGAVDIDRCELTFRDSEMIVIHNFTVEEEAQTFALHLITNVLVEAFRSTSDIKYQSHLAYAIQELLKFCSFDNALVNPGRGAVSMKIRSRWASLPKHVLETVTPFLEARYTLNQPMTPDPKYPIYPTQSTYREWIQLWTTHLISMVTGSMAEKIFGIFRSVVRNKDVVVAHSLLPHLVLNILLSGNEGNTQKIRGELRVVLEDQVDPGSVSTQEKRQLSAQAVFMILDHLNRWVRRVRQIMNKKEPKRSSRMTTDAEQQLLTVDSILSDINQDLMGKAALQCKAYARSLMNFERHILVLQERDEHHKDLSAYYEKLHEIYAHLDEPDGMEGISKKILLPSLEHQIRGHEINGRWTSAQSCWEVRIQQDPENVDYHLGLLQCLRNLGHYDTLRTHVSGLLTRQPSWQSALAGFQVEGACMVGDWENVHKIVDSNVSEAPSIVLARLLLALRSKDEEQVQQTLSRARLVFGRPVAAAGVRGYRRAYEAALNLHLTHELALIYTTINRPDSHLSQRKSISRLSRVLAARLDVTVPTFHAREAILSMRRTAFSLLGGGTPAHPSLTSETGRSWLASAKIARKAGQWQTAYSAMLQAKQRGTLFSFLENAKLLKATGEPLQALEQLENSMQLLGFIEVNANVINITDDNEDTIKAKAHLLRARWMDESERFDVASVFKAFNNATELLPDWESGHFYLGRFQDDNWKNLPQNERVTRGLKMNIYTVKAFAKAIKLGSKYVYQTVPRLLTLWLDLGDNEKVANQDMFRKINDVVDKVIKNSPMYKWYTAFPQMVSRLEHSNNNVRQILAKLIIQILAEYPKQALWLFASVTGSKNKGNPNLMRTEVPELIKKIEDITEEFLRVCNYPIPQHDSVKTMSMKRAFPRLLELGKPRGVGVLVPLQESLTASLPPTSSAEATHQPFPLDAPTFSGWLDDIEIMRSLAKPRKLTLVGNNGQIYMFLAKPKDDLRKDARLMDLNSIINKLLKGKSESRRRQLYIRTYGVVTLNEECGLIQWVPNTKPIRPILVKYYEARGIQPWSGEIRVVFDQIANGKTDHEAAEMFADKVLKTTPPVFHEWFIETFPEPTTWLTSRLNYGRTAAVMSMVGFIIGLGDRHCENILMDENTGDTIHVDFNCLFEQGKQLQTPERVPFRLTQNLVDGLGVTGYEGIFRTACEITLQLLRDNKDLLMSVLDAFIHDPLVDFAEKRHTNVRASTDLKKLARDALVPIEKKLRGLSSTVSKEKQFYDKEISTSNLVQMLIQEATDLRNLAKMYLGWAPWH</sequence>
<dbReference type="InterPro" id="IPR003152">
    <property type="entry name" value="FATC_dom"/>
</dbReference>
<dbReference type="Pfam" id="PF23593">
    <property type="entry name" value="HEAT_ATR"/>
    <property type="match status" value="1"/>
</dbReference>
<dbReference type="InterPro" id="IPR011009">
    <property type="entry name" value="Kinase-like_dom_sf"/>
</dbReference>
<dbReference type="PROSITE" id="PS51190">
    <property type="entry name" value="FATC"/>
    <property type="match status" value="1"/>
</dbReference>
<keyword evidence="11" id="KW-0539">Nucleus</keyword>
<evidence type="ECO:0000256" key="7">
    <source>
        <dbReference type="ARBA" id="ARBA00022763"/>
    </source>
</evidence>
<dbReference type="Proteomes" id="UP000054988">
    <property type="component" value="Unassembled WGS sequence"/>
</dbReference>
<evidence type="ECO:0000256" key="6">
    <source>
        <dbReference type="ARBA" id="ARBA00022741"/>
    </source>
</evidence>
<evidence type="ECO:0000256" key="12">
    <source>
        <dbReference type="ARBA" id="ARBA00047899"/>
    </source>
</evidence>
<dbReference type="Gene3D" id="1.25.40.10">
    <property type="entry name" value="Tetratricopeptide repeat domain"/>
    <property type="match status" value="1"/>
</dbReference>
<evidence type="ECO:0000256" key="3">
    <source>
        <dbReference type="ARBA" id="ARBA00012513"/>
    </source>
</evidence>
<dbReference type="Pfam" id="PF02260">
    <property type="entry name" value="FATC"/>
    <property type="match status" value="1"/>
</dbReference>
<dbReference type="GO" id="GO:0000077">
    <property type="term" value="P:DNA damage checkpoint signaling"/>
    <property type="evidence" value="ECO:0007669"/>
    <property type="project" value="TreeGrafter"/>
</dbReference>
<evidence type="ECO:0000256" key="11">
    <source>
        <dbReference type="ARBA" id="ARBA00023242"/>
    </source>
</evidence>